<reference evidence="1 2" key="1">
    <citation type="journal article" name="Nat. Commun.">
        <title>Undinarchaeota illuminate DPANN phylogeny and the impact of gene transfer on archaeal evolution.</title>
        <authorList>
            <person name="Dombrowski N."/>
            <person name="Williams T.A."/>
            <person name="Sun J."/>
            <person name="Woodcroft B.J."/>
            <person name="Lee J.H."/>
            <person name="Minh B.Q."/>
            <person name="Rinke C."/>
            <person name="Spang A."/>
        </authorList>
    </citation>
    <scope>NUCLEOTIDE SEQUENCE [LARGE SCALE GENOMIC DNA]</scope>
    <source>
        <strain evidence="1">MAG_bin1129</strain>
    </source>
</reference>
<organism evidence="1 2">
    <name type="scientific">Candidatus Naiadarchaeum limnaeum</name>
    <dbReference type="NCBI Taxonomy" id="2756139"/>
    <lineage>
        <taxon>Archaea</taxon>
        <taxon>Candidatus Undinarchaeota</taxon>
        <taxon>Candidatus Undinarchaeia</taxon>
        <taxon>Candidatus Naiadarchaeales</taxon>
        <taxon>Candidatus Naiadarchaeaceae</taxon>
        <taxon>Candidatus Naiadarchaeum</taxon>
    </lineage>
</organism>
<dbReference type="EMBL" id="DVAB01000023">
    <property type="protein sequence ID" value="HIK00405.1"/>
    <property type="molecule type" value="Genomic_DNA"/>
</dbReference>
<evidence type="ECO:0000313" key="1">
    <source>
        <dbReference type="EMBL" id="HIK00405.1"/>
    </source>
</evidence>
<accession>A0A832V529</accession>
<proteinExistence type="predicted"/>
<dbReference type="Proteomes" id="UP000646946">
    <property type="component" value="Unassembled WGS sequence"/>
</dbReference>
<name>A0A832V529_9ARCH</name>
<dbReference type="AlphaFoldDB" id="A0A832V529"/>
<protein>
    <submittedName>
        <fullName evidence="1">Uncharacterized protein</fullName>
    </submittedName>
</protein>
<sequence length="146" mass="16991">MQELIEFTIENREDIWKIPPETKVLRIDCGLAMHAAKEIVLRCRELDKIIFSGNAFNLTEREVRDYLNAEIYHIAIEGEFTHHGVPPKIADAIKKLYARGDHNLDSLALKFRLPKEKIWHIIHGKAPPQRKKLIKICATKSRLIFK</sequence>
<evidence type="ECO:0000313" key="2">
    <source>
        <dbReference type="Proteomes" id="UP000646946"/>
    </source>
</evidence>
<comment type="caution">
    <text evidence="1">The sequence shown here is derived from an EMBL/GenBank/DDBJ whole genome shotgun (WGS) entry which is preliminary data.</text>
</comment>
<gene>
    <name evidence="1" type="ORF">H1016_02585</name>
</gene>
<keyword evidence="2" id="KW-1185">Reference proteome</keyword>